<name>M3GKU7_LEPBO</name>
<reference evidence="2 3" key="1">
    <citation type="submission" date="2013-01" db="EMBL/GenBank/DDBJ databases">
        <authorList>
            <person name="Harkins D.M."/>
            <person name="Durkin A.S."/>
            <person name="Brinkac L.M."/>
            <person name="Haft D.H."/>
            <person name="Selengut J.D."/>
            <person name="Sanka R."/>
            <person name="DePew J."/>
            <person name="Purushe J."/>
            <person name="Picardeau M."/>
            <person name="Werts C."/>
            <person name="Goarant C."/>
            <person name="Vinetz J.M."/>
            <person name="Sutton G.G."/>
            <person name="Nierman W.C."/>
            <person name="Fouts D.E."/>
        </authorList>
    </citation>
    <scope>NUCLEOTIDE SEQUENCE [LARGE SCALE GENOMIC DNA]</scope>
    <source>
        <strain evidence="2 3">200701203</strain>
    </source>
</reference>
<proteinExistence type="predicted"/>
<dbReference type="BioCyc" id="LBOR1193007:G11KN-3671-MONOMER"/>
<protein>
    <recommendedName>
        <fullName evidence="4">Tetratricopeptide repeat protein</fullName>
    </recommendedName>
</protein>
<comment type="caution">
    <text evidence="2">The sequence shown here is derived from an EMBL/GenBank/DDBJ whole genome shotgun (WGS) entry which is preliminary data.</text>
</comment>
<gene>
    <name evidence="2" type="ORF">LEP1GSC123_4016</name>
</gene>
<sequence length="271" mass="32223">MKHSSCYFRFFTILFLLFHSPFSLKSEQAPNEKKIEILIPDGSNGESNWGKNPLQFEDLDLLGDASEENSKNLFEKAKENFLNSVDRFKKTNDLVNAKRKEFDQQIFEADRYEWQRKNRRENFERSLARDLNKSRSDSVHLLVSSMNSLEKIQNPKVKDTETYRDLQANVYREYIKHQLALKNFLQAMDLLERYIQIGNKYYEDSEAQGFLANCYERAYRLSKKTETTKPRKNTTFFGKNTDSYMQNLNSGRILRIIRNFPKNFLKTKKRI</sequence>
<feature type="signal peptide" evidence="1">
    <location>
        <begin position="1"/>
        <end position="25"/>
    </location>
</feature>
<organism evidence="2 3">
    <name type="scientific">Leptospira borgpetersenii str. 200701203</name>
    <dbReference type="NCBI Taxonomy" id="1193007"/>
    <lineage>
        <taxon>Bacteria</taxon>
        <taxon>Pseudomonadati</taxon>
        <taxon>Spirochaetota</taxon>
        <taxon>Spirochaetia</taxon>
        <taxon>Leptospirales</taxon>
        <taxon>Leptospiraceae</taxon>
        <taxon>Leptospira</taxon>
    </lineage>
</organism>
<evidence type="ECO:0000256" key="1">
    <source>
        <dbReference type="SAM" id="SignalP"/>
    </source>
</evidence>
<evidence type="ECO:0000313" key="3">
    <source>
        <dbReference type="Proteomes" id="UP000011783"/>
    </source>
</evidence>
<accession>M3GKU7</accession>
<dbReference type="NCBIfam" id="NF047449">
    <property type="entry name" value="Lepto_FcpA_rel"/>
    <property type="match status" value="1"/>
</dbReference>
<evidence type="ECO:0000313" key="2">
    <source>
        <dbReference type="EMBL" id="EMG01627.1"/>
    </source>
</evidence>
<evidence type="ECO:0008006" key="4">
    <source>
        <dbReference type="Google" id="ProtNLM"/>
    </source>
</evidence>
<feature type="chain" id="PRO_5004033771" description="Tetratricopeptide repeat protein" evidence="1">
    <location>
        <begin position="26"/>
        <end position="271"/>
    </location>
</feature>
<keyword evidence="1" id="KW-0732">Signal</keyword>
<dbReference type="EMBL" id="AKWO02000020">
    <property type="protein sequence ID" value="EMG01627.1"/>
    <property type="molecule type" value="Genomic_DNA"/>
</dbReference>
<dbReference type="AlphaFoldDB" id="M3GKU7"/>
<dbReference type="Proteomes" id="UP000011783">
    <property type="component" value="Unassembled WGS sequence"/>
</dbReference>